<protein>
    <submittedName>
        <fullName evidence="2">Uncharacterized protein</fullName>
    </submittedName>
</protein>
<evidence type="ECO:0000313" key="2">
    <source>
        <dbReference type="EMBL" id="MDV0441635.1"/>
    </source>
</evidence>
<organism evidence="2 3">
    <name type="scientific">Methanorbis furvi</name>
    <dbReference type="NCBI Taxonomy" id="3028299"/>
    <lineage>
        <taxon>Archaea</taxon>
        <taxon>Methanobacteriati</taxon>
        <taxon>Methanobacteriota</taxon>
        <taxon>Stenosarchaea group</taxon>
        <taxon>Methanomicrobia</taxon>
        <taxon>Methanomicrobiales</taxon>
        <taxon>Methanocorpusculaceae</taxon>
        <taxon>Methanorbis</taxon>
    </lineage>
</organism>
<proteinExistence type="predicted"/>
<dbReference type="EMBL" id="JAWDKA010000004">
    <property type="protein sequence ID" value="MDV0441635.1"/>
    <property type="molecule type" value="Genomic_DNA"/>
</dbReference>
<comment type="caution">
    <text evidence="2">The sequence shown here is derived from an EMBL/GenBank/DDBJ whole genome shotgun (WGS) entry which is preliminary data.</text>
</comment>
<keyword evidence="1" id="KW-0812">Transmembrane</keyword>
<name>A0AAE4SBK3_9EURY</name>
<keyword evidence="1" id="KW-0472">Membrane</keyword>
<reference evidence="2" key="1">
    <citation type="submission" date="2023-06" db="EMBL/GenBank/DDBJ databases">
        <title>Genome sequence of Methancorpusculaceae sp. Ag1.</title>
        <authorList>
            <person name="Protasov E."/>
            <person name="Platt K."/>
            <person name="Poehlein A."/>
            <person name="Daniel R."/>
            <person name="Brune A."/>
        </authorList>
    </citation>
    <scope>NUCLEOTIDE SEQUENCE</scope>
    <source>
        <strain evidence="2">Ag1</strain>
    </source>
</reference>
<keyword evidence="3" id="KW-1185">Reference proteome</keyword>
<feature type="transmembrane region" description="Helical" evidence="1">
    <location>
        <begin position="43"/>
        <end position="68"/>
    </location>
</feature>
<keyword evidence="1" id="KW-1133">Transmembrane helix</keyword>
<sequence length="94" mass="11187">MYCSAHGKTEYTEISRKKYHGADVNITEIFLIPRIKYSHYEKIVFKFCDVHVCSVMFFFSVIPCVLFFRGRLRDSEARTPKNPWTRETQNQSQN</sequence>
<dbReference type="AlphaFoldDB" id="A0AAE4SBK3"/>
<evidence type="ECO:0000256" key="1">
    <source>
        <dbReference type="SAM" id="Phobius"/>
    </source>
</evidence>
<dbReference type="Proteomes" id="UP001273136">
    <property type="component" value="Unassembled WGS sequence"/>
</dbReference>
<evidence type="ECO:0000313" key="3">
    <source>
        <dbReference type="Proteomes" id="UP001273136"/>
    </source>
</evidence>
<gene>
    <name evidence="2" type="ORF">McpAg1_08430</name>
</gene>
<accession>A0AAE4SBK3</accession>